<proteinExistence type="predicted"/>
<dbReference type="EMBL" id="LNZH02000205">
    <property type="protein sequence ID" value="OCB85981.1"/>
    <property type="molecule type" value="Genomic_DNA"/>
</dbReference>
<dbReference type="InterPro" id="IPR053216">
    <property type="entry name" value="Appressorial_penetr-assoc"/>
</dbReference>
<evidence type="ECO:0000256" key="1">
    <source>
        <dbReference type="SAM" id="SignalP"/>
    </source>
</evidence>
<gene>
    <name evidence="2" type="ORF">A7U60_g6876</name>
</gene>
<accession>A0A9Q5N5X1</accession>
<organism evidence="2 3">
    <name type="scientific">Sanghuangporus baumii</name>
    <name type="common">Phellinus baumii</name>
    <dbReference type="NCBI Taxonomy" id="108892"/>
    <lineage>
        <taxon>Eukaryota</taxon>
        <taxon>Fungi</taxon>
        <taxon>Dikarya</taxon>
        <taxon>Basidiomycota</taxon>
        <taxon>Agaricomycotina</taxon>
        <taxon>Agaricomycetes</taxon>
        <taxon>Hymenochaetales</taxon>
        <taxon>Hymenochaetaceae</taxon>
        <taxon>Sanghuangporus</taxon>
    </lineage>
</organism>
<dbReference type="PANTHER" id="PTHR34587">
    <property type="entry name" value="VWFA DOMAIN-CONTAINING PROTEIN"/>
    <property type="match status" value="1"/>
</dbReference>
<feature type="chain" id="PRO_5040411924" evidence="1">
    <location>
        <begin position="24"/>
        <end position="279"/>
    </location>
</feature>
<dbReference type="AlphaFoldDB" id="A0A9Q5N5X1"/>
<dbReference type="PANTHER" id="PTHR34587:SF2">
    <property type="entry name" value="G-PROTEIN COUPLED RECEPTORS FAMILY 1 PROFILE DOMAIN-CONTAINING PROTEIN"/>
    <property type="match status" value="1"/>
</dbReference>
<keyword evidence="1" id="KW-0732">Signal</keyword>
<sequence length="279" mass="28685">MILPSTLNTGLLLLTLSATSTFAAPAISSVATSASIASATAVSSSVVSASTSTVTATTGTSAADDEQSATTLDPAVIATGFAQDGQQNATEGQVPSLTSTNNFINFCLTVQKPITNGQQFTTGSCNPAPMGVIAAKTNIPSSKFVFPKNGDTIKADSPFTVQMAVNNLETGNFVNEETNYLAAPQQVNAQGNIIGHSRIVIEQLDSLDQATPTDPNRFAFFKGISAPAVNGVLSADITTGLPAGVYRLTSFNSAANQQPALVAIAQHGSLDDTVYFTVE</sequence>
<protein>
    <submittedName>
        <fullName evidence="2">Uncharacterized protein</fullName>
    </submittedName>
</protein>
<evidence type="ECO:0000313" key="3">
    <source>
        <dbReference type="Proteomes" id="UP000757232"/>
    </source>
</evidence>
<name>A0A9Q5N5X1_SANBA</name>
<dbReference type="Proteomes" id="UP000757232">
    <property type="component" value="Unassembled WGS sequence"/>
</dbReference>
<dbReference type="OrthoDB" id="2336871at2759"/>
<evidence type="ECO:0000313" key="2">
    <source>
        <dbReference type="EMBL" id="OCB85981.1"/>
    </source>
</evidence>
<keyword evidence="3" id="KW-1185">Reference proteome</keyword>
<comment type="caution">
    <text evidence="2">The sequence shown here is derived from an EMBL/GenBank/DDBJ whole genome shotgun (WGS) entry which is preliminary data.</text>
</comment>
<feature type="signal peptide" evidence="1">
    <location>
        <begin position="1"/>
        <end position="23"/>
    </location>
</feature>
<reference evidence="2" key="1">
    <citation type="submission" date="2016-06" db="EMBL/GenBank/DDBJ databases">
        <title>Draft Genome sequence of the fungus Inonotus baumii.</title>
        <authorList>
            <person name="Zhu H."/>
            <person name="Lin W."/>
        </authorList>
    </citation>
    <scope>NUCLEOTIDE SEQUENCE</scope>
    <source>
        <strain evidence="2">821</strain>
    </source>
</reference>